<reference evidence="2 3" key="1">
    <citation type="journal article" date="2013" name="Genome Biol.">
        <title>The genome sequence of the most widely cultivated cacao type and its use to identify candidate genes regulating pod color.</title>
        <authorList>
            <person name="Motamayor J.C."/>
            <person name="Mockaitis K."/>
            <person name="Schmutz J."/>
            <person name="Haiminen N."/>
            <person name="Iii D.L."/>
            <person name="Cornejo O."/>
            <person name="Findley S.D."/>
            <person name="Zheng P."/>
            <person name="Utro F."/>
            <person name="Royaert S."/>
            <person name="Saski C."/>
            <person name="Jenkins J."/>
            <person name="Podicheti R."/>
            <person name="Zhao M."/>
            <person name="Scheffler B.E."/>
            <person name="Stack J.C."/>
            <person name="Feltus F.A."/>
            <person name="Mustiga G.M."/>
            <person name="Amores F."/>
            <person name="Phillips W."/>
            <person name="Marelli J.P."/>
            <person name="May G.D."/>
            <person name="Shapiro H."/>
            <person name="Ma J."/>
            <person name="Bustamante C.D."/>
            <person name="Schnell R.J."/>
            <person name="Main D."/>
            <person name="Gilbert D."/>
            <person name="Parida L."/>
            <person name="Kuhn D.N."/>
        </authorList>
    </citation>
    <scope>NUCLEOTIDE SEQUENCE [LARGE SCALE GENOMIC DNA]</scope>
    <source>
        <strain evidence="3">cv. Matina 1-6</strain>
    </source>
</reference>
<organism evidence="2 3">
    <name type="scientific">Theobroma cacao</name>
    <name type="common">Cacao</name>
    <name type="synonym">Cocoa</name>
    <dbReference type="NCBI Taxonomy" id="3641"/>
    <lineage>
        <taxon>Eukaryota</taxon>
        <taxon>Viridiplantae</taxon>
        <taxon>Streptophyta</taxon>
        <taxon>Embryophyta</taxon>
        <taxon>Tracheophyta</taxon>
        <taxon>Spermatophyta</taxon>
        <taxon>Magnoliopsida</taxon>
        <taxon>eudicotyledons</taxon>
        <taxon>Gunneridae</taxon>
        <taxon>Pentapetalae</taxon>
        <taxon>rosids</taxon>
        <taxon>malvids</taxon>
        <taxon>Malvales</taxon>
        <taxon>Malvaceae</taxon>
        <taxon>Byttnerioideae</taxon>
        <taxon>Theobroma</taxon>
    </lineage>
</organism>
<evidence type="ECO:0000313" key="2">
    <source>
        <dbReference type="EMBL" id="EOY33006.1"/>
    </source>
</evidence>
<keyword evidence="3" id="KW-1185">Reference proteome</keyword>
<gene>
    <name evidence="2" type="ORF">TCM_041012</name>
</gene>
<dbReference type="Proteomes" id="UP000026915">
    <property type="component" value="Chromosome 9"/>
</dbReference>
<name>A0A061GU25_THECC</name>
<proteinExistence type="predicted"/>
<dbReference type="EMBL" id="CM001887">
    <property type="protein sequence ID" value="EOY33006.1"/>
    <property type="molecule type" value="Genomic_DNA"/>
</dbReference>
<accession>A0A061GU25</accession>
<dbReference type="HOGENOM" id="CLU_2282605_0_0_1"/>
<feature type="region of interest" description="Disordered" evidence="1">
    <location>
        <begin position="57"/>
        <end position="82"/>
    </location>
</feature>
<evidence type="ECO:0000313" key="3">
    <source>
        <dbReference type="Proteomes" id="UP000026915"/>
    </source>
</evidence>
<evidence type="ECO:0000256" key="1">
    <source>
        <dbReference type="SAM" id="MobiDB-lite"/>
    </source>
</evidence>
<protein>
    <submittedName>
        <fullName evidence="2">Uncharacterized protein</fullName>
    </submittedName>
</protein>
<dbReference type="InParanoid" id="A0A061GU25"/>
<dbReference type="Gramene" id="EOY33006">
    <property type="protein sequence ID" value="EOY33006"/>
    <property type="gene ID" value="TCM_041012"/>
</dbReference>
<sequence>MQLLIPWSQQALPWPSGLHSNHTCRQAKCIQTRYKCVQWLALAGTCQDEVSAMASPIQGGASKNENKLKSLPIPTTDTQETSAKRVLRLNPFGSHEILMGNG</sequence>
<dbReference type="AlphaFoldDB" id="A0A061GU25"/>